<protein>
    <recommendedName>
        <fullName evidence="12">Cytochrome c domain-containing protein</fullName>
    </recommendedName>
</protein>
<dbReference type="InterPro" id="IPR002327">
    <property type="entry name" value="Cyt_c_1A/1B"/>
</dbReference>
<keyword evidence="8 9" id="KW-0408">Iron</keyword>
<dbReference type="GO" id="GO:0046872">
    <property type="term" value="F:metal ion binding"/>
    <property type="evidence" value="ECO:0007669"/>
    <property type="project" value="UniProtKB-KW"/>
</dbReference>
<keyword evidence="5 9" id="KW-0349">Heme</keyword>
<evidence type="ECO:0000256" key="5">
    <source>
        <dbReference type="ARBA" id="ARBA00022617"/>
    </source>
</evidence>
<comment type="function">
    <text evidence="1 11">Electron carrier protein. The oxidized form of the cytochrome c heme group can accept an electron from the heme group of the cytochrome c1 subunit of cytochrome reductase. Cytochrome c then transfers this electron to the cytochrome oxidase complex, the final protein carrier in the mitochondrial electron-transport chain.</text>
</comment>
<evidence type="ECO:0000259" key="12">
    <source>
        <dbReference type="PROSITE" id="PS51007"/>
    </source>
</evidence>
<dbReference type="InterPro" id="IPR036909">
    <property type="entry name" value="Cyt_c-like_dom_sf"/>
</dbReference>
<dbReference type="AlphaFoldDB" id="A0A673KYJ2"/>
<evidence type="ECO:0000256" key="3">
    <source>
        <dbReference type="ARBA" id="ARBA00006488"/>
    </source>
</evidence>
<evidence type="ECO:0000313" key="13">
    <source>
        <dbReference type="Ensembl" id="ENSSRHP00000069799.1"/>
    </source>
</evidence>
<dbReference type="PANTHER" id="PTHR11961">
    <property type="entry name" value="CYTOCHROME C"/>
    <property type="match status" value="1"/>
</dbReference>
<evidence type="ECO:0000256" key="7">
    <source>
        <dbReference type="ARBA" id="ARBA00022982"/>
    </source>
</evidence>
<dbReference type="SUPFAM" id="SSF46626">
    <property type="entry name" value="Cytochrome c"/>
    <property type="match status" value="1"/>
</dbReference>
<evidence type="ECO:0000256" key="1">
    <source>
        <dbReference type="ARBA" id="ARBA00002555"/>
    </source>
</evidence>
<keyword evidence="11" id="KW-0679">Respiratory chain</keyword>
<feature type="domain" description="Cytochrome c" evidence="12">
    <location>
        <begin position="4"/>
        <end position="105"/>
    </location>
</feature>
<evidence type="ECO:0000256" key="11">
    <source>
        <dbReference type="RuleBase" id="RU004427"/>
    </source>
</evidence>
<dbReference type="PROSITE" id="PS51007">
    <property type="entry name" value="CYTC"/>
    <property type="match status" value="1"/>
</dbReference>
<evidence type="ECO:0000256" key="4">
    <source>
        <dbReference type="ARBA" id="ARBA00022448"/>
    </source>
</evidence>
<dbReference type="GO" id="GO:0020037">
    <property type="term" value="F:heme binding"/>
    <property type="evidence" value="ECO:0007669"/>
    <property type="project" value="InterPro"/>
</dbReference>
<keyword evidence="6 9" id="KW-0479">Metal-binding</keyword>
<dbReference type="GO" id="GO:0005758">
    <property type="term" value="C:mitochondrial intermembrane space"/>
    <property type="evidence" value="ECO:0007669"/>
    <property type="project" value="UniProtKB-SubCell"/>
</dbReference>
<sequence length="108" mass="12187">CKKHSGSEKMKIFIQKCSQCHTAEAGGKHKVGPSLNGFFGRLTGQAPAYLYTQENVEKGVVWKEDILMEYLENPKRYIPGTMMIFAGIRKNEERVNLIAYLKKSTSST</sequence>
<evidence type="ECO:0000256" key="2">
    <source>
        <dbReference type="ARBA" id="ARBA00004569"/>
    </source>
</evidence>
<keyword evidence="11" id="KW-0496">Mitochondrion</keyword>
<evidence type="ECO:0000256" key="6">
    <source>
        <dbReference type="ARBA" id="ARBA00022723"/>
    </source>
</evidence>
<evidence type="ECO:0000313" key="14">
    <source>
        <dbReference type="Proteomes" id="UP000472270"/>
    </source>
</evidence>
<name>A0A673KYJ2_9TELE</name>
<reference evidence="13" key="1">
    <citation type="submission" date="2025-08" db="UniProtKB">
        <authorList>
            <consortium name="Ensembl"/>
        </authorList>
    </citation>
    <scope>IDENTIFICATION</scope>
</reference>
<keyword evidence="14" id="KW-1185">Reference proteome</keyword>
<dbReference type="GO" id="GO:0009055">
    <property type="term" value="F:electron transfer activity"/>
    <property type="evidence" value="ECO:0007669"/>
    <property type="project" value="InterPro"/>
</dbReference>
<dbReference type="Proteomes" id="UP000472270">
    <property type="component" value="Unassembled WGS sequence"/>
</dbReference>
<proteinExistence type="inferred from homology"/>
<dbReference type="InterPro" id="IPR009056">
    <property type="entry name" value="Cyt_c-like_dom"/>
</dbReference>
<evidence type="ECO:0000256" key="9">
    <source>
        <dbReference type="PROSITE-ProRule" id="PRU00433"/>
    </source>
</evidence>
<dbReference type="FunFam" id="1.10.760.10:FF:000001">
    <property type="entry name" value="Cytochrome c iso-1"/>
    <property type="match status" value="1"/>
</dbReference>
<dbReference type="Ensembl" id="ENSSRHT00000071704.1">
    <property type="protein sequence ID" value="ENSSRHP00000069799.1"/>
    <property type="gene ID" value="ENSSRHG00000034724.1"/>
</dbReference>
<evidence type="ECO:0000256" key="8">
    <source>
        <dbReference type="ARBA" id="ARBA00023004"/>
    </source>
</evidence>
<comment type="similarity">
    <text evidence="3 10">Belongs to the cytochrome c family.</text>
</comment>
<comment type="subcellular location">
    <subcellularLocation>
        <location evidence="2">Mitochondrion intermembrane space</location>
    </subcellularLocation>
</comment>
<dbReference type="PRINTS" id="PR00604">
    <property type="entry name" value="CYTCHRMECIAB"/>
</dbReference>
<dbReference type="Pfam" id="PF00034">
    <property type="entry name" value="Cytochrom_C"/>
    <property type="match status" value="1"/>
</dbReference>
<keyword evidence="4 11" id="KW-0813">Transport</keyword>
<keyword evidence="7 11" id="KW-0249">Electron transport</keyword>
<dbReference type="Gene3D" id="1.10.760.10">
    <property type="entry name" value="Cytochrome c-like domain"/>
    <property type="match status" value="1"/>
</dbReference>
<accession>A0A673KYJ2</accession>
<reference evidence="13" key="2">
    <citation type="submission" date="2025-09" db="UniProtKB">
        <authorList>
            <consortium name="Ensembl"/>
        </authorList>
    </citation>
    <scope>IDENTIFICATION</scope>
</reference>
<organism evidence="13 14">
    <name type="scientific">Sinocyclocheilus rhinocerous</name>
    <dbReference type="NCBI Taxonomy" id="307959"/>
    <lineage>
        <taxon>Eukaryota</taxon>
        <taxon>Metazoa</taxon>
        <taxon>Chordata</taxon>
        <taxon>Craniata</taxon>
        <taxon>Vertebrata</taxon>
        <taxon>Euteleostomi</taxon>
        <taxon>Actinopterygii</taxon>
        <taxon>Neopterygii</taxon>
        <taxon>Teleostei</taxon>
        <taxon>Ostariophysi</taxon>
        <taxon>Cypriniformes</taxon>
        <taxon>Cyprinidae</taxon>
        <taxon>Cyprininae</taxon>
        <taxon>Sinocyclocheilus</taxon>
    </lineage>
</organism>
<evidence type="ECO:0000256" key="10">
    <source>
        <dbReference type="RuleBase" id="RU004426"/>
    </source>
</evidence>
<comment type="PTM">
    <text evidence="11">Binds 1 heme group per subunit.</text>
</comment>